<dbReference type="RefSeq" id="XP_016657196.1">
    <property type="nucleotide sequence ID" value="XM_016801707.2"/>
</dbReference>
<dbReference type="AlphaFoldDB" id="A0A8R2D1T1"/>
<dbReference type="Proteomes" id="UP000007819">
    <property type="component" value="Chromosome A1"/>
</dbReference>
<evidence type="ECO:0000313" key="2">
    <source>
        <dbReference type="Proteomes" id="UP000007819"/>
    </source>
</evidence>
<proteinExistence type="predicted"/>
<accession>A0A8R2D1T1</accession>
<keyword evidence="2" id="KW-1185">Reference proteome</keyword>
<evidence type="ECO:0000313" key="1">
    <source>
        <dbReference type="EnsemblMetazoa" id="XP_016657196.1"/>
    </source>
</evidence>
<dbReference type="GeneID" id="107882789"/>
<organism evidence="1 2">
    <name type="scientific">Acyrthosiphon pisum</name>
    <name type="common">Pea aphid</name>
    <dbReference type="NCBI Taxonomy" id="7029"/>
    <lineage>
        <taxon>Eukaryota</taxon>
        <taxon>Metazoa</taxon>
        <taxon>Ecdysozoa</taxon>
        <taxon>Arthropoda</taxon>
        <taxon>Hexapoda</taxon>
        <taxon>Insecta</taxon>
        <taxon>Pterygota</taxon>
        <taxon>Neoptera</taxon>
        <taxon>Paraneoptera</taxon>
        <taxon>Hemiptera</taxon>
        <taxon>Sternorrhyncha</taxon>
        <taxon>Aphidomorpha</taxon>
        <taxon>Aphidoidea</taxon>
        <taxon>Aphididae</taxon>
        <taxon>Macrosiphini</taxon>
        <taxon>Acyrthosiphon</taxon>
    </lineage>
</organism>
<reference evidence="2" key="1">
    <citation type="submission" date="2010-06" db="EMBL/GenBank/DDBJ databases">
        <authorList>
            <person name="Jiang H."/>
            <person name="Abraham K."/>
            <person name="Ali S."/>
            <person name="Alsbrooks S.L."/>
            <person name="Anim B.N."/>
            <person name="Anosike U.S."/>
            <person name="Attaway T."/>
            <person name="Bandaranaike D.P."/>
            <person name="Battles P.K."/>
            <person name="Bell S.N."/>
            <person name="Bell A.V."/>
            <person name="Beltran B."/>
            <person name="Bickham C."/>
            <person name="Bustamante Y."/>
            <person name="Caleb T."/>
            <person name="Canada A."/>
            <person name="Cardenas V."/>
            <person name="Carter K."/>
            <person name="Chacko J."/>
            <person name="Chandrabose M.N."/>
            <person name="Chavez D."/>
            <person name="Chavez A."/>
            <person name="Chen L."/>
            <person name="Chu H.-S."/>
            <person name="Claassen K.J."/>
            <person name="Cockrell R."/>
            <person name="Collins M."/>
            <person name="Cooper J.A."/>
            <person name="Cree A."/>
            <person name="Curry S.M."/>
            <person name="Da Y."/>
            <person name="Dao M.D."/>
            <person name="Das B."/>
            <person name="Davila M.-L."/>
            <person name="Davy-Carroll L."/>
            <person name="Denson S."/>
            <person name="Dinh H."/>
            <person name="Ebong V.E."/>
            <person name="Edwards J.R."/>
            <person name="Egan A."/>
            <person name="El-Daye J."/>
            <person name="Escobedo L."/>
            <person name="Fernandez S."/>
            <person name="Fernando P.R."/>
            <person name="Flagg N."/>
            <person name="Forbes L.D."/>
            <person name="Fowler R.G."/>
            <person name="Fu Q."/>
            <person name="Gabisi R.A."/>
            <person name="Ganer J."/>
            <person name="Garbino Pronczuk A."/>
            <person name="Garcia R.M."/>
            <person name="Garner T."/>
            <person name="Garrett T.E."/>
            <person name="Gonzalez D.A."/>
            <person name="Hamid H."/>
            <person name="Hawkins E.S."/>
            <person name="Hirani K."/>
            <person name="Hogues M.E."/>
            <person name="Hollins B."/>
            <person name="Hsiao C.-H."/>
            <person name="Jabil R."/>
            <person name="James M.L."/>
            <person name="Jhangiani S.N."/>
            <person name="Johnson B."/>
            <person name="Johnson Q."/>
            <person name="Joshi V."/>
            <person name="Kalu J.B."/>
            <person name="Kam C."/>
            <person name="Kashfia A."/>
            <person name="Keebler J."/>
            <person name="Kisamo H."/>
            <person name="Kovar C.L."/>
            <person name="Lago L.A."/>
            <person name="Lai C.-Y."/>
            <person name="Laidlaw J."/>
            <person name="Lara F."/>
            <person name="Le T.-K."/>
            <person name="Lee S.L."/>
            <person name="Legall F.H."/>
            <person name="Lemon S.J."/>
            <person name="Lewis L.R."/>
            <person name="Li B."/>
            <person name="Liu Y."/>
            <person name="Liu Y.-S."/>
            <person name="Lopez J."/>
            <person name="Lozado R.J."/>
            <person name="Lu J."/>
            <person name="Madu R.C."/>
            <person name="Maheshwari M."/>
            <person name="Maheshwari R."/>
            <person name="Malloy K."/>
            <person name="Martinez E."/>
            <person name="Mathew T."/>
            <person name="Mercado I.C."/>
            <person name="Mercado C."/>
            <person name="Meyer B."/>
            <person name="Montgomery K."/>
            <person name="Morgan M.B."/>
            <person name="Munidasa M."/>
            <person name="Nazareth L.V."/>
            <person name="Nelson J."/>
            <person name="Ng B.M."/>
            <person name="Nguyen N.B."/>
            <person name="Nguyen P.Q."/>
            <person name="Nguyen T."/>
            <person name="Obregon M."/>
            <person name="Okwuonu G.O."/>
            <person name="Onwere C.G."/>
            <person name="Orozco G."/>
            <person name="Parra A."/>
            <person name="Patel S."/>
            <person name="Patil S."/>
            <person name="Perez A."/>
            <person name="Perez Y."/>
            <person name="Pham C."/>
            <person name="Primus E.L."/>
            <person name="Pu L.-L."/>
            <person name="Puazo M."/>
            <person name="Qin X."/>
            <person name="Quiroz J.B."/>
            <person name="Reese J."/>
            <person name="Richards S."/>
            <person name="Rives C.M."/>
            <person name="Robberts R."/>
            <person name="Ruiz S.J."/>
            <person name="Ruiz M.J."/>
            <person name="Santibanez J."/>
            <person name="Schneider B.W."/>
            <person name="Sisson I."/>
            <person name="Smith M."/>
            <person name="Sodergren E."/>
            <person name="Song X.-Z."/>
            <person name="Song B.B."/>
            <person name="Summersgill H."/>
            <person name="Thelus R."/>
            <person name="Thornton R.D."/>
            <person name="Trejos Z.Y."/>
            <person name="Usmani K."/>
            <person name="Vattathil S."/>
            <person name="Villasana D."/>
            <person name="Walker D.L."/>
            <person name="Wang S."/>
            <person name="Wang K."/>
            <person name="White C.S."/>
            <person name="Williams A.C."/>
            <person name="Williamson J."/>
            <person name="Wilson K."/>
            <person name="Woghiren I.O."/>
            <person name="Woodworth J.R."/>
            <person name="Worley K.C."/>
            <person name="Wright R.A."/>
            <person name="Wu W."/>
            <person name="Young L."/>
            <person name="Zhang L."/>
            <person name="Zhang J."/>
            <person name="Zhu Y."/>
            <person name="Muzny D.M."/>
            <person name="Weinstock G."/>
            <person name="Gibbs R.A."/>
        </authorList>
    </citation>
    <scope>NUCLEOTIDE SEQUENCE [LARGE SCALE GENOMIC DNA]</scope>
    <source>
        <strain evidence="2">LSR1</strain>
    </source>
</reference>
<sequence length="264" mass="30280">MAGSIEDNAALYKKKTFAYVQPTPPAELIESTTYTLDFTNRKFVHIGIDPTEHFQVAIHLLTSSRHVNISPDFLKRIFSMMGHILSFILDTPQKCKRFIFFETESHKISSMVYGGENVLVIESKTHKGCRVLLNRADLISLQYLEWCIFETVTRKSTITQPVVLKQFDMFSNYINVEFHKLNSPPKTTAEMITFVKNLHDDTIISNMPKNDVNHISQIKMYASTQLVKHWEKCFIRPMSPELLISPLSPPTPLSPPPHFYCIGS</sequence>
<reference evidence="1" key="2">
    <citation type="submission" date="2022-06" db="UniProtKB">
        <authorList>
            <consortium name="EnsemblMetazoa"/>
        </authorList>
    </citation>
    <scope>IDENTIFICATION</scope>
</reference>
<dbReference type="EnsemblMetazoa" id="XM_016801707.2">
    <property type="protein sequence ID" value="XP_016657196.1"/>
    <property type="gene ID" value="LOC107882789"/>
</dbReference>
<dbReference type="KEGG" id="api:107882789"/>
<dbReference type="OrthoDB" id="6627908at2759"/>
<name>A0A8R2D1T1_ACYPI</name>
<protein>
    <submittedName>
        <fullName evidence="1">Uncharacterized protein</fullName>
    </submittedName>
</protein>